<reference evidence="1 2" key="1">
    <citation type="journal article" date="2012" name="Science">
        <title>The Paleozoic origin of enzymatic lignin decomposition reconstructed from 31 fungal genomes.</title>
        <authorList>
            <person name="Floudas D."/>
            <person name="Binder M."/>
            <person name="Riley R."/>
            <person name="Barry K."/>
            <person name="Blanchette R.A."/>
            <person name="Henrissat B."/>
            <person name="Martinez A.T."/>
            <person name="Otillar R."/>
            <person name="Spatafora J.W."/>
            <person name="Yadav J.S."/>
            <person name="Aerts A."/>
            <person name="Benoit I."/>
            <person name="Boyd A."/>
            <person name="Carlson A."/>
            <person name="Copeland A."/>
            <person name="Coutinho P.M."/>
            <person name="de Vries R.P."/>
            <person name="Ferreira P."/>
            <person name="Findley K."/>
            <person name="Foster B."/>
            <person name="Gaskell J."/>
            <person name="Glotzer D."/>
            <person name="Gorecki P."/>
            <person name="Heitman J."/>
            <person name="Hesse C."/>
            <person name="Hori C."/>
            <person name="Igarashi K."/>
            <person name="Jurgens J.A."/>
            <person name="Kallen N."/>
            <person name="Kersten P."/>
            <person name="Kohler A."/>
            <person name="Kuees U."/>
            <person name="Kumar T.K.A."/>
            <person name="Kuo A."/>
            <person name="LaButti K."/>
            <person name="Larrondo L.F."/>
            <person name="Lindquist E."/>
            <person name="Ling A."/>
            <person name="Lombard V."/>
            <person name="Lucas S."/>
            <person name="Lundell T."/>
            <person name="Martin R."/>
            <person name="McLaughlin D.J."/>
            <person name="Morgenstern I."/>
            <person name="Morin E."/>
            <person name="Murat C."/>
            <person name="Nagy L.G."/>
            <person name="Nolan M."/>
            <person name="Ohm R.A."/>
            <person name="Patyshakuliyeva A."/>
            <person name="Rokas A."/>
            <person name="Ruiz-Duenas F.J."/>
            <person name="Sabat G."/>
            <person name="Salamov A."/>
            <person name="Samejima M."/>
            <person name="Schmutz J."/>
            <person name="Slot J.C."/>
            <person name="St John F."/>
            <person name="Stenlid J."/>
            <person name="Sun H."/>
            <person name="Sun S."/>
            <person name="Syed K."/>
            <person name="Tsang A."/>
            <person name="Wiebenga A."/>
            <person name="Young D."/>
            <person name="Pisabarro A."/>
            <person name="Eastwood D.C."/>
            <person name="Martin F."/>
            <person name="Cullen D."/>
            <person name="Grigoriev I.V."/>
            <person name="Hibbett D.S."/>
        </authorList>
    </citation>
    <scope>NUCLEOTIDE SEQUENCE [LARGE SCALE GENOMIC DNA]</scope>
    <source>
        <strain evidence="1 2">DJM-731 SS1</strain>
    </source>
</reference>
<sequence>MSSSVHRQAVTLPFDISREIVSLITDQRDLSQLCLISSVMGELASKQLYNSISLYGLPTLVKLHRTLSRNAFLASQVSTLEINLDFYALNVRNRLLEDQDGSWCADKIIRGSAFLRLAFRILASLVKLRNLAIRWNLGMPGILISASAGFFRLPPGLISVESDTEDSWPVYDFVRSQPHLKYLVIYIDREGEGDVPSEMVDVLTGGPPHGLRSLVSNTHTVAALVPGRPVEEFRLTELISLKQLDRLLDHLKLSSGPLRVVELILEGADHETFSKICVAVPQVIELGVVAYYSQFHHFTSSQAMHAVEGLRQLQNLVISIPSKLLEVGPIQIANVGKNLCCVCPSLQRIEFSWIDSCRSIFDVTLPNKRFLWLGPDGEYTDMSALMYDTGMSPVT</sequence>
<dbReference type="GeneID" id="63685553"/>
<dbReference type="AlphaFoldDB" id="M5FRH3"/>
<accession>M5FRH3</accession>
<evidence type="ECO:0000313" key="2">
    <source>
        <dbReference type="Proteomes" id="UP000030653"/>
    </source>
</evidence>
<evidence type="ECO:0008006" key="3">
    <source>
        <dbReference type="Google" id="ProtNLM"/>
    </source>
</evidence>
<keyword evidence="2" id="KW-1185">Reference proteome</keyword>
<dbReference type="Proteomes" id="UP000030653">
    <property type="component" value="Unassembled WGS sequence"/>
</dbReference>
<name>M5FRH3_DACPD</name>
<proteinExistence type="predicted"/>
<dbReference type="RefSeq" id="XP_040626628.1">
    <property type="nucleotide sequence ID" value="XM_040770491.1"/>
</dbReference>
<dbReference type="EMBL" id="JH795869">
    <property type="protein sequence ID" value="EJT99730.1"/>
    <property type="molecule type" value="Genomic_DNA"/>
</dbReference>
<dbReference type="HOGENOM" id="CLU_715762_0_0_1"/>
<gene>
    <name evidence="1" type="ORF">DACRYDRAFT_117909</name>
</gene>
<protein>
    <recommendedName>
        <fullName evidence="3">F-box domain-containing protein</fullName>
    </recommendedName>
</protein>
<organism evidence="1 2">
    <name type="scientific">Dacryopinax primogenitus (strain DJM 731)</name>
    <name type="common">Brown rot fungus</name>
    <dbReference type="NCBI Taxonomy" id="1858805"/>
    <lineage>
        <taxon>Eukaryota</taxon>
        <taxon>Fungi</taxon>
        <taxon>Dikarya</taxon>
        <taxon>Basidiomycota</taxon>
        <taxon>Agaricomycotina</taxon>
        <taxon>Dacrymycetes</taxon>
        <taxon>Dacrymycetales</taxon>
        <taxon>Dacrymycetaceae</taxon>
        <taxon>Dacryopinax</taxon>
    </lineage>
</organism>
<evidence type="ECO:0000313" key="1">
    <source>
        <dbReference type="EMBL" id="EJT99730.1"/>
    </source>
</evidence>
<dbReference type="OrthoDB" id="2746474at2759"/>